<dbReference type="EMBL" id="CP014671">
    <property type="protein sequence ID" value="ANX04269.1"/>
    <property type="molecule type" value="Genomic_DNA"/>
</dbReference>
<dbReference type="Proteomes" id="UP000092952">
    <property type="component" value="Chromosome"/>
</dbReference>
<dbReference type="RefSeq" id="WP_068804309.1">
    <property type="nucleotide sequence ID" value="NZ_CP014671.1"/>
</dbReference>
<dbReference type="PANTHER" id="PTHR42930">
    <property type="entry name" value="PHOSPHATE-SPECIFIC TRANSPORT SYSTEM ACCESSORY PROTEIN PHOU"/>
    <property type="match status" value="1"/>
</dbReference>
<dbReference type="FunFam" id="1.20.58.220:FF:000002">
    <property type="entry name" value="Phosphate-specific transport system accessory protein PhoU"/>
    <property type="match status" value="1"/>
</dbReference>
<dbReference type="InterPro" id="IPR028366">
    <property type="entry name" value="PhoU"/>
</dbReference>
<dbReference type="STRING" id="1810504.PG2T_08830"/>
<evidence type="ECO:0000313" key="8">
    <source>
        <dbReference type="EMBL" id="ANX04269.1"/>
    </source>
</evidence>
<keyword evidence="9" id="KW-1185">Reference proteome</keyword>
<dbReference type="Pfam" id="PF01895">
    <property type="entry name" value="PhoU"/>
    <property type="match status" value="2"/>
</dbReference>
<evidence type="ECO:0000259" key="7">
    <source>
        <dbReference type="Pfam" id="PF01895"/>
    </source>
</evidence>
<dbReference type="InterPro" id="IPR038078">
    <property type="entry name" value="PhoU-like_sf"/>
</dbReference>
<gene>
    <name evidence="8" type="ORF">PG2T_08830</name>
</gene>
<keyword evidence="3 6" id="KW-0813">Transport</keyword>
<dbReference type="AlphaFoldDB" id="A0A1B1YU60"/>
<dbReference type="PANTHER" id="PTHR42930:SF3">
    <property type="entry name" value="PHOSPHATE-SPECIFIC TRANSPORT SYSTEM ACCESSORY PROTEIN PHOU"/>
    <property type="match status" value="1"/>
</dbReference>
<dbReference type="NCBIfam" id="TIGR02135">
    <property type="entry name" value="phoU_full"/>
    <property type="match status" value="1"/>
</dbReference>
<dbReference type="KEGG" id="gbi:PG2T_08830"/>
<evidence type="ECO:0000256" key="3">
    <source>
        <dbReference type="ARBA" id="ARBA00022448"/>
    </source>
</evidence>
<comment type="subcellular location">
    <subcellularLocation>
        <location evidence="1 6">Cytoplasm</location>
    </subcellularLocation>
</comment>
<organism evidence="8 9">
    <name type="scientific">Immundisolibacter cernigliae</name>
    <dbReference type="NCBI Taxonomy" id="1810504"/>
    <lineage>
        <taxon>Bacteria</taxon>
        <taxon>Pseudomonadati</taxon>
        <taxon>Pseudomonadota</taxon>
        <taxon>Gammaproteobacteria</taxon>
        <taxon>Immundisolibacterales</taxon>
        <taxon>Immundisolibacteraceae</taxon>
        <taxon>Immundisolibacter</taxon>
    </lineage>
</organism>
<feature type="domain" description="PhoU" evidence="7">
    <location>
        <begin position="28"/>
        <end position="115"/>
    </location>
</feature>
<evidence type="ECO:0000313" key="9">
    <source>
        <dbReference type="Proteomes" id="UP000092952"/>
    </source>
</evidence>
<evidence type="ECO:0000256" key="4">
    <source>
        <dbReference type="ARBA" id="ARBA00022490"/>
    </source>
</evidence>
<dbReference type="InParanoid" id="A0A1B1YU60"/>
<dbReference type="GO" id="GO:0045936">
    <property type="term" value="P:negative regulation of phosphate metabolic process"/>
    <property type="evidence" value="ECO:0007669"/>
    <property type="project" value="InterPro"/>
</dbReference>
<reference evidence="9" key="1">
    <citation type="submission" date="2016-03" db="EMBL/GenBank/DDBJ databases">
        <title>Complete genome sequence of Solimmundus cernigliae, representing a novel lineage of polycyclic aromatic hydrocarbon degraders within the Gammaproteobacteria.</title>
        <authorList>
            <person name="Singleton D.R."/>
            <person name="Dickey A.N."/>
            <person name="Scholl E.H."/>
            <person name="Wright F.A."/>
            <person name="Aitken M.D."/>
        </authorList>
    </citation>
    <scope>NUCLEOTIDE SEQUENCE [LARGE SCALE GENOMIC DNA]</scope>
    <source>
        <strain evidence="9">TR3.2</strain>
    </source>
</reference>
<dbReference type="GO" id="GO:0006817">
    <property type="term" value="P:phosphate ion transport"/>
    <property type="evidence" value="ECO:0007669"/>
    <property type="project" value="UniProtKB-KW"/>
</dbReference>
<comment type="similarity">
    <text evidence="2 6">Belongs to the PhoU family.</text>
</comment>
<sequence length="247" mass="27737">MTLGKDDIGHHISQQYNQELENLRSHVLHMGGVVERQIADAISALEDGDTQLAASVVGGDLQVNALELNLDEECSRILARRQPAAGDLRLIFAVIKTVTDLERIGDQAERVARTVLELANVEPGRSRPTMRHMGDLARRLLNKALDAFARMDVAAALEVEREDLAVDKEYEAILRQLMTYMMEDPRTITWALNLIWAARALERIGDHSKNIAEYVIYLVQGKDVRHVSIEERERQVQGDMPAQPPTV</sequence>
<name>A0A1B1YU60_9GAMM</name>
<dbReference type="SUPFAM" id="SSF109755">
    <property type="entry name" value="PhoU-like"/>
    <property type="match status" value="1"/>
</dbReference>
<dbReference type="Gene3D" id="1.20.58.220">
    <property type="entry name" value="Phosphate transport system protein phou homolog 2, domain 2"/>
    <property type="match status" value="2"/>
</dbReference>
<dbReference type="FunCoup" id="A0A1B1YU60">
    <property type="interactions" value="438"/>
</dbReference>
<protein>
    <recommendedName>
        <fullName evidence="6">Phosphate-specific transport system accessory protein PhoU</fullName>
    </recommendedName>
</protein>
<proteinExistence type="inferred from homology"/>
<keyword evidence="4 6" id="KW-0963">Cytoplasm</keyword>
<dbReference type="GO" id="GO:0005737">
    <property type="term" value="C:cytoplasm"/>
    <property type="evidence" value="ECO:0007669"/>
    <property type="project" value="UniProtKB-SubCell"/>
</dbReference>
<comment type="subunit">
    <text evidence="6">Homodimer.</text>
</comment>
<accession>A0A1B1YU60</accession>
<dbReference type="GO" id="GO:0030643">
    <property type="term" value="P:intracellular phosphate ion homeostasis"/>
    <property type="evidence" value="ECO:0007669"/>
    <property type="project" value="InterPro"/>
</dbReference>
<comment type="function">
    <text evidence="6">Plays a role in the regulation of phosphate uptake.</text>
</comment>
<dbReference type="FunFam" id="1.20.58.220:FF:000001">
    <property type="entry name" value="Phosphate-specific transport system accessory protein PhoU"/>
    <property type="match status" value="1"/>
</dbReference>
<evidence type="ECO:0000256" key="6">
    <source>
        <dbReference type="PIRNR" id="PIRNR003107"/>
    </source>
</evidence>
<dbReference type="PIRSF" id="PIRSF003107">
    <property type="entry name" value="PhoU"/>
    <property type="match status" value="1"/>
</dbReference>
<evidence type="ECO:0000256" key="5">
    <source>
        <dbReference type="ARBA" id="ARBA00022592"/>
    </source>
</evidence>
<evidence type="ECO:0000256" key="1">
    <source>
        <dbReference type="ARBA" id="ARBA00004496"/>
    </source>
</evidence>
<keyword evidence="5 6" id="KW-0592">Phosphate transport</keyword>
<evidence type="ECO:0000256" key="2">
    <source>
        <dbReference type="ARBA" id="ARBA00008107"/>
    </source>
</evidence>
<dbReference type="InterPro" id="IPR026022">
    <property type="entry name" value="PhoU_dom"/>
</dbReference>
<dbReference type="OrthoDB" id="9814256at2"/>
<feature type="domain" description="PhoU" evidence="7">
    <location>
        <begin position="131"/>
        <end position="215"/>
    </location>
</feature>